<dbReference type="NCBIfam" id="TIGR04215">
    <property type="entry name" value="choice_anch_A"/>
    <property type="match status" value="1"/>
</dbReference>
<evidence type="ECO:0000259" key="6">
    <source>
        <dbReference type="PROSITE" id="PS50847"/>
    </source>
</evidence>
<dbReference type="InterPro" id="IPR019931">
    <property type="entry name" value="LPXTG_anchor"/>
</dbReference>
<dbReference type="STRING" id="525365.HMPREF0548_1677"/>
<keyword evidence="1" id="KW-0134">Cell wall</keyword>
<evidence type="ECO:0000256" key="3">
    <source>
        <dbReference type="ARBA" id="ARBA00022729"/>
    </source>
</evidence>
<keyword evidence="8" id="KW-1185">Reference proteome</keyword>
<proteinExistence type="predicted"/>
<dbReference type="Pfam" id="PF20597">
    <property type="entry name" value="pAdhesive_15"/>
    <property type="match status" value="1"/>
</dbReference>
<feature type="compositionally biased region" description="Low complexity" evidence="5">
    <location>
        <begin position="276"/>
        <end position="307"/>
    </location>
</feature>
<dbReference type="Pfam" id="PF00746">
    <property type="entry name" value="Gram_pos_anchor"/>
    <property type="match status" value="1"/>
</dbReference>
<sequence length="419" mass="46164">MAGNVAIGNLNAGDFGTNKEALTNLTIGDIHYIDSIVNLNQINGENHKLIIFGPDIKYRAKENEPHRIEVLVDGEWKTFNVPYGHVLQTDQRLDINAKLEELGKKADKWAEHEQTAGVEVKDNIIDLSQVDLSQNEPIYVTVNADYITGNNKHEFRIKGIPAGALEPIIILNVISKNTGLTLNTHMVLEYRDGSTITNSGEKHEKYNKLLWNFGTKIEEIIFDNDYFFGSVLAPNAHLIVKQNVDGNIIGKKLTLTGETHRWDLIPPLEEVEKPDQPTSPSQPTTPTQPTSPTQPTTPSTPNSEEFTPPLPEEEPGSEYPSQPEKDEEEFVAPHAEKEDSTTPEVAPVKAATVSDEKQTPETVSTEMTEVIEKGQSEETLPETGEHNKSEVAGLLGALAAALGITSLAGTSKKRKKKDE</sequence>
<dbReference type="eggNOG" id="ENOG502ZB4C">
    <property type="taxonomic scope" value="Bacteria"/>
</dbReference>
<organism evidence="7 8">
    <name type="scientific">Lactobacillus ultunensis DSM 16047</name>
    <dbReference type="NCBI Taxonomy" id="525365"/>
    <lineage>
        <taxon>Bacteria</taxon>
        <taxon>Bacillati</taxon>
        <taxon>Bacillota</taxon>
        <taxon>Bacilli</taxon>
        <taxon>Lactobacillales</taxon>
        <taxon>Lactobacillaceae</taxon>
        <taxon>Lactobacillus</taxon>
    </lineage>
</organism>
<dbReference type="Proteomes" id="UP000005583">
    <property type="component" value="Unassembled WGS sequence"/>
</dbReference>
<comment type="caution">
    <text evidence="7">The sequence shown here is derived from an EMBL/GenBank/DDBJ whole genome shotgun (WGS) entry which is preliminary data.</text>
</comment>
<dbReference type="PATRIC" id="fig|525365.8.peg.1607"/>
<evidence type="ECO:0000256" key="2">
    <source>
        <dbReference type="ARBA" id="ARBA00022525"/>
    </source>
</evidence>
<keyword evidence="4" id="KW-0572">Peptidoglycan-anchor</keyword>
<dbReference type="HOGENOM" id="CLU_655204_0_0_9"/>
<evidence type="ECO:0000313" key="7">
    <source>
        <dbReference type="EMBL" id="EEJ71447.1"/>
    </source>
</evidence>
<dbReference type="AlphaFoldDB" id="C2EPT1"/>
<dbReference type="NCBIfam" id="TIGR01167">
    <property type="entry name" value="LPXTG_anchor"/>
    <property type="match status" value="1"/>
</dbReference>
<reference evidence="7 8" key="1">
    <citation type="submission" date="2009-01" db="EMBL/GenBank/DDBJ databases">
        <authorList>
            <person name="Qin X."/>
            <person name="Bachman B."/>
            <person name="Battles P."/>
            <person name="Bell A."/>
            <person name="Bess C."/>
            <person name="Bickham C."/>
            <person name="Chaboub L."/>
            <person name="Chen D."/>
            <person name="Coyle M."/>
            <person name="Deiros D.R."/>
            <person name="Dinh H."/>
            <person name="Forbes L."/>
            <person name="Fowler G."/>
            <person name="Francisco L."/>
            <person name="Fu Q."/>
            <person name="Gubbala S."/>
            <person name="Hale W."/>
            <person name="Han Y."/>
            <person name="Hemphill L."/>
            <person name="Highlander S.K."/>
            <person name="Hirani K."/>
            <person name="Hogues M."/>
            <person name="Jackson L."/>
            <person name="Jakkamsetti A."/>
            <person name="Javaid M."/>
            <person name="Jiang H."/>
            <person name="Korchina V."/>
            <person name="Kovar C."/>
            <person name="Lara F."/>
            <person name="Lee S."/>
            <person name="Mata R."/>
            <person name="Mathew T."/>
            <person name="Moen C."/>
            <person name="Morales K."/>
            <person name="Munidasa M."/>
            <person name="Nazareth L."/>
            <person name="Ngo R."/>
            <person name="Nguyen L."/>
            <person name="Okwuonu G."/>
            <person name="Ongeri F."/>
            <person name="Patil S."/>
            <person name="Petrosino J."/>
            <person name="Pham C."/>
            <person name="Pham P."/>
            <person name="Pu L.-L."/>
            <person name="Puazo M."/>
            <person name="Raj R."/>
            <person name="Reid J."/>
            <person name="Rouhana J."/>
            <person name="Saada N."/>
            <person name="Shang Y."/>
            <person name="Simmons D."/>
            <person name="Thornton R."/>
            <person name="Warren J."/>
            <person name="Weissenberger G."/>
            <person name="Zhang J."/>
            <person name="Zhang L."/>
            <person name="Zhou C."/>
            <person name="Zhu D."/>
            <person name="Muzny D."/>
            <person name="Worley K."/>
            <person name="Gibbs R."/>
        </authorList>
    </citation>
    <scope>NUCLEOTIDE SEQUENCE [LARGE SCALE GENOMIC DNA]</scope>
    <source>
        <strain evidence="7 8">DSM 16047</strain>
    </source>
</reference>
<evidence type="ECO:0000256" key="1">
    <source>
        <dbReference type="ARBA" id="ARBA00022512"/>
    </source>
</evidence>
<keyword evidence="3" id="KW-0732">Signal</keyword>
<accession>C2EPT1</accession>
<dbReference type="EMBL" id="ACGU01000075">
    <property type="protein sequence ID" value="EEJ71447.1"/>
    <property type="molecule type" value="Genomic_DNA"/>
</dbReference>
<evidence type="ECO:0000256" key="5">
    <source>
        <dbReference type="SAM" id="MobiDB-lite"/>
    </source>
</evidence>
<keyword evidence="2" id="KW-0964">Secreted</keyword>
<dbReference type="InterPro" id="IPR026588">
    <property type="entry name" value="Choice_anch_A"/>
</dbReference>
<dbReference type="OrthoDB" id="2329348at2"/>
<protein>
    <submittedName>
        <fullName evidence="7">LPXTG-motif cell wall anchor domain protein</fullName>
    </submittedName>
</protein>
<evidence type="ECO:0000313" key="8">
    <source>
        <dbReference type="Proteomes" id="UP000005583"/>
    </source>
</evidence>
<gene>
    <name evidence="7" type="ORF">HMPREF0548_1677</name>
</gene>
<feature type="region of interest" description="Disordered" evidence="5">
    <location>
        <begin position="270"/>
        <end position="389"/>
    </location>
</feature>
<evidence type="ECO:0000256" key="4">
    <source>
        <dbReference type="ARBA" id="ARBA00023088"/>
    </source>
</evidence>
<name>C2EPT1_9LACO</name>
<dbReference type="PROSITE" id="PS50847">
    <property type="entry name" value="GRAM_POS_ANCHORING"/>
    <property type="match status" value="1"/>
</dbReference>
<feature type="domain" description="Gram-positive cocci surface proteins LPxTG" evidence="6">
    <location>
        <begin position="380"/>
        <end position="419"/>
    </location>
</feature>